<dbReference type="EMBL" id="CALNXI010000373">
    <property type="protein sequence ID" value="CAH3025821.1"/>
    <property type="molecule type" value="Genomic_DNA"/>
</dbReference>
<evidence type="ECO:0000256" key="2">
    <source>
        <dbReference type="SAM" id="MobiDB-lite"/>
    </source>
</evidence>
<evidence type="ECO:0000259" key="3">
    <source>
        <dbReference type="Pfam" id="PF04676"/>
    </source>
</evidence>
<dbReference type="Pfam" id="PF04676">
    <property type="entry name" value="CwfJ_C_2"/>
    <property type="match status" value="1"/>
</dbReference>
<comment type="caution">
    <text evidence="5">The sequence shown here is derived from an EMBL/GenBank/DDBJ whole genome shotgun (WGS) entry which is preliminary data.</text>
</comment>
<dbReference type="CDD" id="cd07380">
    <property type="entry name" value="MPP_CWF19_N"/>
    <property type="match status" value="1"/>
</dbReference>
<protein>
    <recommendedName>
        <fullName evidence="7">CWF19-like protein 1</fullName>
    </recommendedName>
</protein>
<evidence type="ECO:0000313" key="6">
    <source>
        <dbReference type="Proteomes" id="UP001159427"/>
    </source>
</evidence>
<evidence type="ECO:0000313" key="5">
    <source>
        <dbReference type="EMBL" id="CAH3025821.1"/>
    </source>
</evidence>
<reference evidence="5 6" key="1">
    <citation type="submission" date="2022-05" db="EMBL/GenBank/DDBJ databases">
        <authorList>
            <consortium name="Genoscope - CEA"/>
            <person name="William W."/>
        </authorList>
    </citation>
    <scope>NUCLEOTIDE SEQUENCE [LARGE SCALE GENOMIC DNA]</scope>
</reference>
<dbReference type="SUPFAM" id="SSF54197">
    <property type="entry name" value="HIT-like"/>
    <property type="match status" value="1"/>
</dbReference>
<dbReference type="Gene3D" id="3.30.428.10">
    <property type="entry name" value="HIT-like"/>
    <property type="match status" value="1"/>
</dbReference>
<dbReference type="InterPro" id="IPR006767">
    <property type="entry name" value="Cwf19-like_C_dom-2"/>
</dbReference>
<sequence>LVCGDVCGKFNVLYGRVRNVLKKNKDFEMLLCVGSFFGTNEESKKEWEAYSSGSVAVPIPTYILGPTEKEEVNYFASVSLDSGGEMCENVTYLGRKGILKTQSGLQIAYLSGVEKTEAPEEGCHFTQSDIEALEYQCNEESFKGLDILMTSCWPKGVSQFANKPDGIDCDNCGSVLVSHLAEHMKPRYHFAGHEGVHYERPPYRNHQVLRETAQHVTRFISLAHVGNTTKKKYMYAFNIVPMVSMDKDELVKQPPDVTEFPYKKVLGGNDVSMTKSEMQQDAASTQNFFFDMQNATRSQGPRGKRQGDHAGEVGGPKKQRKGPPPLKGSCWFCLGSPQVEKHLVVSVGDDSYVALAKGGLVPDHVLICPIGHFESTVKLSEDATLAYYFSLTSSRYKRALRRLFHSEGKSCVIFERNFYTQHLQLQVVPVPQTEVDELKDIFKEHGDQNSLPIRDVPANTELKQFVPVGAPYFVAEFDNGERLLHRVTHKMPLQFGREVVASPSLLNMPDRVDWKACKVSLEEEKKMAAEFRKKFQPFDFNLT</sequence>
<organism evidence="5 6">
    <name type="scientific">Porites evermanni</name>
    <dbReference type="NCBI Taxonomy" id="104178"/>
    <lineage>
        <taxon>Eukaryota</taxon>
        <taxon>Metazoa</taxon>
        <taxon>Cnidaria</taxon>
        <taxon>Anthozoa</taxon>
        <taxon>Hexacorallia</taxon>
        <taxon>Scleractinia</taxon>
        <taxon>Fungiina</taxon>
        <taxon>Poritidae</taxon>
        <taxon>Porites</taxon>
    </lineage>
</organism>
<comment type="similarity">
    <text evidence="1">Belongs to the CWF19 family.</text>
</comment>
<feature type="non-terminal residue" evidence="5">
    <location>
        <position position="1"/>
    </location>
</feature>
<dbReference type="Pfam" id="PF04677">
    <property type="entry name" value="CwfJ_C_1"/>
    <property type="match status" value="1"/>
</dbReference>
<proteinExistence type="inferred from homology"/>
<dbReference type="InterPro" id="IPR006768">
    <property type="entry name" value="Cwf19-like_C_dom-1"/>
</dbReference>
<feature type="domain" description="Cwf19-like C-terminal" evidence="4">
    <location>
        <begin position="327"/>
        <end position="443"/>
    </location>
</feature>
<evidence type="ECO:0000259" key="4">
    <source>
        <dbReference type="Pfam" id="PF04677"/>
    </source>
</evidence>
<evidence type="ECO:0000256" key="1">
    <source>
        <dbReference type="ARBA" id="ARBA00006795"/>
    </source>
</evidence>
<dbReference type="PANTHER" id="PTHR12072">
    <property type="entry name" value="CWF19, CELL CYCLE CONTROL PROTEIN"/>
    <property type="match status" value="1"/>
</dbReference>
<feature type="domain" description="Cwf19-like protein C-terminal" evidence="3">
    <location>
        <begin position="453"/>
        <end position="540"/>
    </location>
</feature>
<dbReference type="InterPro" id="IPR040194">
    <property type="entry name" value="Cwf19-like"/>
</dbReference>
<evidence type="ECO:0008006" key="7">
    <source>
        <dbReference type="Google" id="ProtNLM"/>
    </source>
</evidence>
<name>A0ABN8M8L4_9CNID</name>
<gene>
    <name evidence="5" type="ORF">PEVE_00027252</name>
</gene>
<feature type="region of interest" description="Disordered" evidence="2">
    <location>
        <begin position="296"/>
        <end position="324"/>
    </location>
</feature>
<dbReference type="Proteomes" id="UP001159427">
    <property type="component" value="Unassembled WGS sequence"/>
</dbReference>
<dbReference type="InterPro" id="IPR036265">
    <property type="entry name" value="HIT-like_sf"/>
</dbReference>
<dbReference type="PANTHER" id="PTHR12072:SF4">
    <property type="entry name" value="CWF19-LIKE PROTEIN 1"/>
    <property type="match status" value="1"/>
</dbReference>
<accession>A0ABN8M8L4</accession>
<keyword evidence="6" id="KW-1185">Reference proteome</keyword>